<dbReference type="Proteomes" id="UP001519460">
    <property type="component" value="Unassembled WGS sequence"/>
</dbReference>
<protein>
    <recommendedName>
        <fullName evidence="5">MYND-type domain-containing protein</fullName>
    </recommendedName>
</protein>
<organism evidence="6 7">
    <name type="scientific">Batillaria attramentaria</name>
    <dbReference type="NCBI Taxonomy" id="370345"/>
    <lineage>
        <taxon>Eukaryota</taxon>
        <taxon>Metazoa</taxon>
        <taxon>Spiralia</taxon>
        <taxon>Lophotrochozoa</taxon>
        <taxon>Mollusca</taxon>
        <taxon>Gastropoda</taxon>
        <taxon>Caenogastropoda</taxon>
        <taxon>Sorbeoconcha</taxon>
        <taxon>Cerithioidea</taxon>
        <taxon>Batillariidae</taxon>
        <taxon>Batillaria</taxon>
    </lineage>
</organism>
<evidence type="ECO:0000256" key="3">
    <source>
        <dbReference type="ARBA" id="ARBA00022833"/>
    </source>
</evidence>
<gene>
    <name evidence="6" type="ORF">BaRGS_00007315</name>
</gene>
<keyword evidence="2 4" id="KW-0863">Zinc-finger</keyword>
<proteinExistence type="predicted"/>
<dbReference type="Gene3D" id="6.10.140.2220">
    <property type="match status" value="1"/>
</dbReference>
<dbReference type="AlphaFoldDB" id="A0ABD0LQR8"/>
<feature type="domain" description="MYND-type" evidence="5">
    <location>
        <begin position="135"/>
        <end position="172"/>
    </location>
</feature>
<evidence type="ECO:0000256" key="1">
    <source>
        <dbReference type="ARBA" id="ARBA00022723"/>
    </source>
</evidence>
<reference evidence="6 7" key="1">
    <citation type="journal article" date="2023" name="Sci. Data">
        <title>Genome assembly of the Korean intertidal mud-creeper Batillaria attramentaria.</title>
        <authorList>
            <person name="Patra A.K."/>
            <person name="Ho P.T."/>
            <person name="Jun S."/>
            <person name="Lee S.J."/>
            <person name="Kim Y."/>
            <person name="Won Y.J."/>
        </authorList>
    </citation>
    <scope>NUCLEOTIDE SEQUENCE [LARGE SCALE GENOMIC DNA]</scope>
    <source>
        <strain evidence="6">Wonlab-2016</strain>
    </source>
</reference>
<evidence type="ECO:0000313" key="7">
    <source>
        <dbReference type="Proteomes" id="UP001519460"/>
    </source>
</evidence>
<dbReference type="Pfam" id="PF04194">
    <property type="entry name" value="PDCD2_C"/>
    <property type="match status" value="1"/>
</dbReference>
<dbReference type="GO" id="GO:0008270">
    <property type="term" value="F:zinc ion binding"/>
    <property type="evidence" value="ECO:0007669"/>
    <property type="project" value="UniProtKB-KW"/>
</dbReference>
<dbReference type="Pfam" id="PF01753">
    <property type="entry name" value="zf-MYND"/>
    <property type="match status" value="1"/>
</dbReference>
<evidence type="ECO:0000313" key="6">
    <source>
        <dbReference type="EMBL" id="KAK7501511.1"/>
    </source>
</evidence>
<dbReference type="PANTHER" id="PTHR12298">
    <property type="entry name" value="PCDC2 PROGRAMMED CELL DEATH PROTEIN 2 -RELATED"/>
    <property type="match status" value="1"/>
</dbReference>
<dbReference type="PROSITE" id="PS50865">
    <property type="entry name" value="ZF_MYND_2"/>
    <property type="match status" value="1"/>
</dbReference>
<sequence length="364" mass="41077">MAASENSVDLGFLNDCDSRLLESHYFPSKVGGKPAWLSLNPIPSSESLACSKCGGPMVFLLQVYSPRDKDDAFHRTLFLFVCRNGTCCTTNESQNFRVYRSQLPRMNKFFSPDPPPDDPSKVTDRLSASKYQTLCTVCGCAGPKVCGRCRRVNYCSKEHQTMHWKKGHKKACTTDGTNPTPGADPEEACGVLFPEFELEIDAENFSPEKPEKEEKDPMAEYREYLTTAEASTESLGTEFSKDELEEMATQETDDDRQFRKFKKRISHAPDQVIRHSRHQEPLWVSHVHKASAEDIPNCTCGAPREFEFQVMPQLLNHLQVDSTTEASLDWGTVCVYTCRDSCSIGNKYSPEFVWKQDFPASATE</sequence>
<keyword evidence="7" id="KW-1185">Reference proteome</keyword>
<dbReference type="InterPro" id="IPR007320">
    <property type="entry name" value="PDCD2_C"/>
</dbReference>
<accession>A0ABD0LQR8</accession>
<dbReference type="EMBL" id="JACVVK020000031">
    <property type="protein sequence ID" value="KAK7501511.1"/>
    <property type="molecule type" value="Genomic_DNA"/>
</dbReference>
<dbReference type="PROSITE" id="PS01360">
    <property type="entry name" value="ZF_MYND_1"/>
    <property type="match status" value="1"/>
</dbReference>
<name>A0ABD0LQR8_9CAEN</name>
<evidence type="ECO:0000256" key="2">
    <source>
        <dbReference type="ARBA" id="ARBA00022771"/>
    </source>
</evidence>
<dbReference type="PANTHER" id="PTHR12298:SF4">
    <property type="entry name" value="PROGRAMMED CELL DEATH PROTEIN 2"/>
    <property type="match status" value="1"/>
</dbReference>
<keyword evidence="3" id="KW-0862">Zinc</keyword>
<keyword evidence="1" id="KW-0479">Metal-binding</keyword>
<dbReference type="InterPro" id="IPR002893">
    <property type="entry name" value="Znf_MYND"/>
</dbReference>
<comment type="caution">
    <text evidence="6">The sequence shown here is derived from an EMBL/GenBank/DDBJ whole genome shotgun (WGS) entry which is preliminary data.</text>
</comment>
<dbReference type="SUPFAM" id="SSF144232">
    <property type="entry name" value="HIT/MYND zinc finger-like"/>
    <property type="match status" value="1"/>
</dbReference>
<evidence type="ECO:0000259" key="5">
    <source>
        <dbReference type="PROSITE" id="PS50865"/>
    </source>
</evidence>
<evidence type="ECO:0000256" key="4">
    <source>
        <dbReference type="PROSITE-ProRule" id="PRU00134"/>
    </source>
</evidence>